<dbReference type="PANTHER" id="PTHR10173">
    <property type="entry name" value="METHIONINE SULFOXIDE REDUCTASE"/>
    <property type="match status" value="1"/>
</dbReference>
<evidence type="ECO:0000256" key="3">
    <source>
        <dbReference type="ARBA" id="ARBA00022833"/>
    </source>
</evidence>
<accession>K9ZSW9</accession>
<comment type="catalytic activity">
    <reaction evidence="5 6">
        <text>L-methionyl-[protein] + [thioredoxin]-disulfide + H2O = L-methionyl-(R)-S-oxide-[protein] + [thioredoxin]-dithiol</text>
        <dbReference type="Rhea" id="RHEA:24164"/>
        <dbReference type="Rhea" id="RHEA-COMP:10698"/>
        <dbReference type="Rhea" id="RHEA-COMP:10700"/>
        <dbReference type="Rhea" id="RHEA-COMP:12313"/>
        <dbReference type="Rhea" id="RHEA-COMP:12314"/>
        <dbReference type="ChEBI" id="CHEBI:15377"/>
        <dbReference type="ChEBI" id="CHEBI:16044"/>
        <dbReference type="ChEBI" id="CHEBI:29950"/>
        <dbReference type="ChEBI" id="CHEBI:45764"/>
        <dbReference type="ChEBI" id="CHEBI:50058"/>
        <dbReference type="EC" id="1.8.4.12"/>
    </reaction>
</comment>
<evidence type="ECO:0000256" key="5">
    <source>
        <dbReference type="ARBA" id="ARBA00048488"/>
    </source>
</evidence>
<dbReference type="InterPro" id="IPR028427">
    <property type="entry name" value="Met_Sox_Rdtase_MsrB"/>
</dbReference>
<keyword evidence="4 6" id="KW-0560">Oxidoreductase</keyword>
<comment type="similarity">
    <text evidence="1 6">Belongs to the MsrB Met sulfoxide reductase family.</text>
</comment>
<evidence type="ECO:0000259" key="7">
    <source>
        <dbReference type="PROSITE" id="PS51790"/>
    </source>
</evidence>
<dbReference type="GO" id="GO:0006979">
    <property type="term" value="P:response to oxidative stress"/>
    <property type="evidence" value="ECO:0007669"/>
    <property type="project" value="InterPro"/>
</dbReference>
<organism evidence="8">
    <name type="scientific">Euplotes raikovi</name>
    <dbReference type="NCBI Taxonomy" id="5938"/>
    <lineage>
        <taxon>Eukaryota</taxon>
        <taxon>Sar</taxon>
        <taxon>Alveolata</taxon>
        <taxon>Ciliophora</taxon>
        <taxon>Intramacronucleata</taxon>
        <taxon>Spirotrichea</taxon>
        <taxon>Hypotrichia</taxon>
        <taxon>Euplotida</taxon>
        <taxon>Euplotidae</taxon>
        <taxon>Euplotes</taxon>
    </lineage>
</organism>
<dbReference type="FunFam" id="2.170.150.20:FF:000001">
    <property type="entry name" value="Peptide methionine sulfoxide reductase MsrB"/>
    <property type="match status" value="1"/>
</dbReference>
<sequence length="127" mass="14304">MSEETKDDLKARLTTTQYRVTQEAATERPFSGKYFDFDEEGVYNCVVCGELLFTSAQKFECSCGWPAFNDKAGAIKEIHDTSHGMIRTEVQCQNCNAHLGHVFNDGPAPTYTRYCINSASLDFKPKE</sequence>
<gene>
    <name evidence="8" type="primary">msrB</name>
</gene>
<name>K9ZSW9_EUPRA</name>
<dbReference type="Gene3D" id="2.170.150.20">
    <property type="entry name" value="Peptide methionine sulfoxide reductase"/>
    <property type="match status" value="1"/>
</dbReference>
<dbReference type="GO" id="GO:0030091">
    <property type="term" value="P:protein repair"/>
    <property type="evidence" value="ECO:0007669"/>
    <property type="project" value="InterPro"/>
</dbReference>
<dbReference type="PANTHER" id="PTHR10173:SF52">
    <property type="entry name" value="METHIONINE-R-SULFOXIDE REDUCTASE B1"/>
    <property type="match status" value="1"/>
</dbReference>
<dbReference type="NCBIfam" id="TIGR00357">
    <property type="entry name" value="peptide-methionine (R)-S-oxide reductase MsrB"/>
    <property type="match status" value="1"/>
</dbReference>
<feature type="domain" description="MsrB" evidence="7">
    <location>
        <begin position="6"/>
        <end position="126"/>
    </location>
</feature>
<evidence type="ECO:0000256" key="6">
    <source>
        <dbReference type="RuleBase" id="RU365044"/>
    </source>
</evidence>
<dbReference type="EC" id="1.8.4.12" evidence="6"/>
<dbReference type="Pfam" id="PF01641">
    <property type="entry name" value="SelR"/>
    <property type="match status" value="1"/>
</dbReference>
<keyword evidence="2 6" id="KW-0479">Metal-binding</keyword>
<evidence type="ECO:0000256" key="2">
    <source>
        <dbReference type="ARBA" id="ARBA00022723"/>
    </source>
</evidence>
<dbReference type="SUPFAM" id="SSF51316">
    <property type="entry name" value="Mss4-like"/>
    <property type="match status" value="1"/>
</dbReference>
<dbReference type="InterPro" id="IPR002579">
    <property type="entry name" value="Met_Sox_Rdtase_MsrB_dom"/>
</dbReference>
<dbReference type="InterPro" id="IPR011057">
    <property type="entry name" value="Mss4-like_sf"/>
</dbReference>
<evidence type="ECO:0000256" key="1">
    <source>
        <dbReference type="ARBA" id="ARBA00007174"/>
    </source>
</evidence>
<comment type="cofactor">
    <cofactor evidence="6">
        <name>Zn(2+)</name>
        <dbReference type="ChEBI" id="CHEBI:29105"/>
    </cofactor>
    <text evidence="6">Binds 1 zinc ion per subunit.</text>
</comment>
<dbReference type="AlphaFoldDB" id="K9ZSW9"/>
<evidence type="ECO:0000256" key="4">
    <source>
        <dbReference type="ARBA" id="ARBA00023002"/>
    </source>
</evidence>
<keyword evidence="3 6" id="KW-0862">Zinc</keyword>
<dbReference type="GO" id="GO:0005737">
    <property type="term" value="C:cytoplasm"/>
    <property type="evidence" value="ECO:0007669"/>
    <property type="project" value="TreeGrafter"/>
</dbReference>
<dbReference type="PROSITE" id="PS51790">
    <property type="entry name" value="MSRB"/>
    <property type="match status" value="1"/>
</dbReference>
<reference evidence="8" key="1">
    <citation type="journal article" date="2013" name="Gene">
        <title>Methionine sulfoxide reduction in ciliates: characterization of the ready-to-use methionine sulfoxide-R-reductase genes in Euplotes.</title>
        <authorList>
            <person name="Dobri N."/>
            <person name="Oumarou E.E."/>
            <person name="Alimenti C."/>
            <person name="Ortenzi C."/>
            <person name="Luporini P."/>
            <person name="Vallesi A."/>
        </authorList>
    </citation>
    <scope>NUCLEOTIDE SEQUENCE</scope>
</reference>
<protein>
    <recommendedName>
        <fullName evidence="6">Peptide-methionine (R)-S-oxide reductase</fullName>
        <ecNumber evidence="6">1.8.4.12</ecNumber>
    </recommendedName>
</protein>
<evidence type="ECO:0000313" key="8">
    <source>
        <dbReference type="EMBL" id="AFZ61875.1"/>
    </source>
</evidence>
<dbReference type="GO" id="GO:0046872">
    <property type="term" value="F:metal ion binding"/>
    <property type="evidence" value="ECO:0007669"/>
    <property type="project" value="UniProtKB-KW"/>
</dbReference>
<dbReference type="EMBL" id="JX978448">
    <property type="protein sequence ID" value="AFZ61875.1"/>
    <property type="molecule type" value="Genomic_DNA"/>
</dbReference>
<proteinExistence type="inferred from homology"/>
<dbReference type="GO" id="GO:0033743">
    <property type="term" value="F:peptide-methionine (R)-S-oxide reductase activity"/>
    <property type="evidence" value="ECO:0007669"/>
    <property type="project" value="UniProtKB-EC"/>
</dbReference>